<sequence length="243" mass="28098">MARSKSKKVEEEEEYEVNEILDHKRKGKTMTYYVSWVGYDEEDNTWEPAANFHAPDKIEAYWDSLPESKQGDRPKGLGSGGGKRKRKEEEQEDEEDNDEEAAVKKVKKEKKSKKSVNGGAAKKKVKKAKEEQPEEEEEGEDEPIGFGEVDPDRELVEYDSVEIFSKESWEKEDVTIETVERDEDGSVRWNVVWEDGTASWIPGEILRTKCPQKIITFYEEHLKFRARKDEEEAQAGAEEEAEN</sequence>
<dbReference type="PANTHER" id="PTHR22812">
    <property type="entry name" value="CHROMOBOX PROTEIN"/>
    <property type="match status" value="1"/>
</dbReference>
<evidence type="ECO:0000256" key="1">
    <source>
        <dbReference type="ARBA" id="ARBA00004123"/>
    </source>
</evidence>
<comment type="subcellular location">
    <subcellularLocation>
        <location evidence="1">Nucleus</location>
    </subcellularLocation>
</comment>
<feature type="compositionally biased region" description="Acidic residues" evidence="3">
    <location>
        <begin position="132"/>
        <end position="143"/>
    </location>
</feature>
<dbReference type="Gene3D" id="2.40.50.40">
    <property type="match status" value="2"/>
</dbReference>
<gene>
    <name evidence="5" type="ORF">RHTO0S_04e12310g</name>
</gene>
<organism evidence="5">
    <name type="scientific">Rhodotorula toruloides</name>
    <name type="common">Yeast</name>
    <name type="synonym">Rhodosporidium toruloides</name>
    <dbReference type="NCBI Taxonomy" id="5286"/>
    <lineage>
        <taxon>Eukaryota</taxon>
        <taxon>Fungi</taxon>
        <taxon>Dikarya</taxon>
        <taxon>Basidiomycota</taxon>
        <taxon>Pucciniomycotina</taxon>
        <taxon>Microbotryomycetes</taxon>
        <taxon>Sporidiobolales</taxon>
        <taxon>Sporidiobolaceae</taxon>
        <taxon>Rhodotorula</taxon>
    </lineage>
</organism>
<evidence type="ECO:0000256" key="2">
    <source>
        <dbReference type="ARBA" id="ARBA00023242"/>
    </source>
</evidence>
<dbReference type="InterPro" id="IPR023780">
    <property type="entry name" value="Chromo_domain"/>
</dbReference>
<evidence type="ECO:0000259" key="4">
    <source>
        <dbReference type="PROSITE" id="PS50013"/>
    </source>
</evidence>
<dbReference type="CDD" id="cd00024">
    <property type="entry name" value="CD_CSD"/>
    <property type="match status" value="1"/>
</dbReference>
<proteinExistence type="predicted"/>
<reference evidence="5" key="1">
    <citation type="journal article" date="2014" name="Genome Announc.">
        <title>Draft genome sequence of Rhodosporidium toruloides CECT1137, an oleaginous yeast of biotechnological interest.</title>
        <authorList>
            <person name="Morin N."/>
            <person name="Calcas X."/>
            <person name="Devillers H."/>
            <person name="Durrens P."/>
            <person name="Sherman D.J."/>
            <person name="Nicaud J.-M."/>
            <person name="Neuveglise C."/>
        </authorList>
    </citation>
    <scope>NUCLEOTIDE SEQUENCE</scope>
    <source>
        <strain evidence="5">CECT1137</strain>
    </source>
</reference>
<dbReference type="SMART" id="SM00300">
    <property type="entry name" value="ChSh"/>
    <property type="match status" value="1"/>
</dbReference>
<feature type="domain" description="Chromo" evidence="4">
    <location>
        <begin position="15"/>
        <end position="73"/>
    </location>
</feature>
<dbReference type="SUPFAM" id="SSF54160">
    <property type="entry name" value="Chromo domain-like"/>
    <property type="match status" value="2"/>
</dbReference>
<dbReference type="GO" id="GO:0006338">
    <property type="term" value="P:chromatin remodeling"/>
    <property type="evidence" value="ECO:0007669"/>
    <property type="project" value="UniProtKB-ARBA"/>
</dbReference>
<feature type="region of interest" description="Disordered" evidence="3">
    <location>
        <begin position="63"/>
        <end position="153"/>
    </location>
</feature>
<protein>
    <submittedName>
        <fullName evidence="5">RHTO0S04e12310g1_1</fullName>
    </submittedName>
</protein>
<feature type="compositionally biased region" description="Acidic residues" evidence="3">
    <location>
        <begin position="90"/>
        <end position="100"/>
    </location>
</feature>
<dbReference type="OrthoDB" id="433924at2759"/>
<accession>A0A061AX37</accession>
<dbReference type="InterPro" id="IPR008251">
    <property type="entry name" value="Chromo_shadow_dom"/>
</dbReference>
<evidence type="ECO:0000256" key="3">
    <source>
        <dbReference type="SAM" id="MobiDB-lite"/>
    </source>
</evidence>
<dbReference type="InterPro" id="IPR016197">
    <property type="entry name" value="Chromo-like_dom_sf"/>
</dbReference>
<dbReference type="Pfam" id="PF01393">
    <property type="entry name" value="Chromo_shadow"/>
    <property type="match status" value="1"/>
</dbReference>
<dbReference type="InterPro" id="IPR051219">
    <property type="entry name" value="Heterochromatin_chromo-domain"/>
</dbReference>
<name>A0A061AX37_RHOTO</name>
<keyword evidence="2" id="KW-0539">Nucleus</keyword>
<dbReference type="InterPro" id="IPR000953">
    <property type="entry name" value="Chromo/chromo_shadow_dom"/>
</dbReference>
<dbReference type="Pfam" id="PF00385">
    <property type="entry name" value="Chromo"/>
    <property type="match status" value="1"/>
</dbReference>
<evidence type="ECO:0000313" key="5">
    <source>
        <dbReference type="EMBL" id="CDR39941.1"/>
    </source>
</evidence>
<dbReference type="EMBL" id="LK052939">
    <property type="protein sequence ID" value="CDR39941.1"/>
    <property type="molecule type" value="Genomic_DNA"/>
</dbReference>
<dbReference type="GO" id="GO:0005634">
    <property type="term" value="C:nucleus"/>
    <property type="evidence" value="ECO:0007669"/>
    <property type="project" value="UniProtKB-SubCell"/>
</dbReference>
<feature type="compositionally biased region" description="Basic residues" evidence="3">
    <location>
        <begin position="104"/>
        <end position="114"/>
    </location>
</feature>
<dbReference type="PROSITE" id="PS50013">
    <property type="entry name" value="CHROMO_2"/>
    <property type="match status" value="1"/>
</dbReference>
<dbReference type="SMART" id="SM00298">
    <property type="entry name" value="CHROMO"/>
    <property type="match status" value="1"/>
</dbReference>
<dbReference type="AlphaFoldDB" id="A0A061AX37"/>